<dbReference type="Pfam" id="PF02578">
    <property type="entry name" value="Cu-oxidase_4"/>
    <property type="match status" value="1"/>
</dbReference>
<evidence type="ECO:0000256" key="3">
    <source>
        <dbReference type="ARBA" id="ARBA00007353"/>
    </source>
</evidence>
<evidence type="ECO:0000256" key="6">
    <source>
        <dbReference type="ARBA" id="ARBA00022801"/>
    </source>
</evidence>
<dbReference type="InterPro" id="IPR011324">
    <property type="entry name" value="Cytotoxic_necrot_fac-like_cat"/>
</dbReference>
<dbReference type="SUPFAM" id="SSF64438">
    <property type="entry name" value="CNF1/YfiH-like putative cysteine hydrolases"/>
    <property type="match status" value="1"/>
</dbReference>
<keyword evidence="13" id="KW-1185">Reference proteome</keyword>
<dbReference type="CDD" id="cd16833">
    <property type="entry name" value="YfiH"/>
    <property type="match status" value="1"/>
</dbReference>
<dbReference type="EMBL" id="MIJE01000033">
    <property type="protein sequence ID" value="OEF96064.1"/>
    <property type="molecule type" value="Genomic_DNA"/>
</dbReference>
<keyword evidence="7" id="KW-0862">Zinc</keyword>
<comment type="catalytic activity">
    <reaction evidence="8">
        <text>adenosine + H2O + H(+) = inosine + NH4(+)</text>
        <dbReference type="Rhea" id="RHEA:24408"/>
        <dbReference type="ChEBI" id="CHEBI:15377"/>
        <dbReference type="ChEBI" id="CHEBI:15378"/>
        <dbReference type="ChEBI" id="CHEBI:16335"/>
        <dbReference type="ChEBI" id="CHEBI:17596"/>
        <dbReference type="ChEBI" id="CHEBI:28938"/>
        <dbReference type="EC" id="3.5.4.4"/>
    </reaction>
    <physiologicalReaction direction="left-to-right" evidence="8">
        <dbReference type="Rhea" id="RHEA:24409"/>
    </physiologicalReaction>
</comment>
<evidence type="ECO:0000256" key="11">
    <source>
        <dbReference type="RuleBase" id="RU361274"/>
    </source>
</evidence>
<dbReference type="PANTHER" id="PTHR30616">
    <property type="entry name" value="UNCHARACTERIZED PROTEIN YFIH"/>
    <property type="match status" value="1"/>
</dbReference>
<evidence type="ECO:0000256" key="4">
    <source>
        <dbReference type="ARBA" id="ARBA00022679"/>
    </source>
</evidence>
<name>A0A1E5FZT1_9FIRM</name>
<dbReference type="Proteomes" id="UP000094296">
    <property type="component" value="Unassembled WGS sequence"/>
</dbReference>
<evidence type="ECO:0000256" key="5">
    <source>
        <dbReference type="ARBA" id="ARBA00022723"/>
    </source>
</evidence>
<dbReference type="STRING" id="766136.BHF68_10010"/>
<gene>
    <name evidence="12" type="ORF">BHF68_10010</name>
</gene>
<dbReference type="GO" id="GO:0016787">
    <property type="term" value="F:hydrolase activity"/>
    <property type="evidence" value="ECO:0007669"/>
    <property type="project" value="UniProtKB-KW"/>
</dbReference>
<evidence type="ECO:0000256" key="1">
    <source>
        <dbReference type="ARBA" id="ARBA00000553"/>
    </source>
</evidence>
<evidence type="ECO:0000256" key="9">
    <source>
        <dbReference type="ARBA" id="ARBA00048968"/>
    </source>
</evidence>
<comment type="function">
    <text evidence="2">Purine nucleoside enzyme that catalyzes the phosphorolysis of adenosine and inosine nucleosides, yielding D-ribose 1-phosphate and the respective free bases, adenine and hypoxanthine. Also catalyzes the phosphorolysis of S-methyl-5'-thioadenosine into adenine and S-methyl-5-thio-alpha-D-ribose 1-phosphate. Also has adenosine deaminase activity.</text>
</comment>
<evidence type="ECO:0000313" key="13">
    <source>
        <dbReference type="Proteomes" id="UP000094296"/>
    </source>
</evidence>
<dbReference type="InterPro" id="IPR038371">
    <property type="entry name" value="Cu_polyphenol_OxRdtase_sf"/>
</dbReference>
<comment type="similarity">
    <text evidence="3 11">Belongs to the purine nucleoside phosphorylase YfiH/LACC1 family.</text>
</comment>
<accession>A0A1E5FZT1</accession>
<keyword evidence="5" id="KW-0479">Metal-binding</keyword>
<evidence type="ECO:0000256" key="10">
    <source>
        <dbReference type="ARBA" id="ARBA00049893"/>
    </source>
</evidence>
<comment type="catalytic activity">
    <reaction evidence="1">
        <text>inosine + phosphate = alpha-D-ribose 1-phosphate + hypoxanthine</text>
        <dbReference type="Rhea" id="RHEA:27646"/>
        <dbReference type="ChEBI" id="CHEBI:17368"/>
        <dbReference type="ChEBI" id="CHEBI:17596"/>
        <dbReference type="ChEBI" id="CHEBI:43474"/>
        <dbReference type="ChEBI" id="CHEBI:57720"/>
        <dbReference type="EC" id="2.4.2.1"/>
    </reaction>
    <physiologicalReaction direction="left-to-right" evidence="1">
        <dbReference type="Rhea" id="RHEA:27647"/>
    </physiologicalReaction>
</comment>
<comment type="caution">
    <text evidence="12">The sequence shown here is derived from an EMBL/GenBank/DDBJ whole genome shotgun (WGS) entry which is preliminary data.</text>
</comment>
<reference evidence="12 13" key="1">
    <citation type="submission" date="2016-09" db="EMBL/GenBank/DDBJ databases">
        <title>Draft genome sequence for the type strain of Desulfuribacillus alkaliarsenatis AHT28, an obligately anaerobic, sulfidogenic bacterium isolated from Russian soda lake sediments.</title>
        <authorList>
            <person name="Abin C.A."/>
            <person name="Hollibaugh J.T."/>
        </authorList>
    </citation>
    <scope>NUCLEOTIDE SEQUENCE [LARGE SCALE GENOMIC DNA]</scope>
    <source>
        <strain evidence="12 13">AHT28</strain>
    </source>
</reference>
<dbReference type="AlphaFoldDB" id="A0A1E5FZT1"/>
<evidence type="ECO:0000256" key="7">
    <source>
        <dbReference type="ARBA" id="ARBA00022833"/>
    </source>
</evidence>
<dbReference type="GO" id="GO:0005507">
    <property type="term" value="F:copper ion binding"/>
    <property type="evidence" value="ECO:0007669"/>
    <property type="project" value="TreeGrafter"/>
</dbReference>
<dbReference type="NCBIfam" id="TIGR00726">
    <property type="entry name" value="peptidoglycan editing factor PgeF"/>
    <property type="match status" value="1"/>
</dbReference>
<dbReference type="PANTHER" id="PTHR30616:SF2">
    <property type="entry name" value="PURINE NUCLEOSIDE PHOSPHORYLASE LACC1"/>
    <property type="match status" value="1"/>
</dbReference>
<evidence type="ECO:0000313" key="12">
    <source>
        <dbReference type="EMBL" id="OEF96064.1"/>
    </source>
</evidence>
<evidence type="ECO:0000256" key="2">
    <source>
        <dbReference type="ARBA" id="ARBA00003215"/>
    </source>
</evidence>
<dbReference type="Gene3D" id="3.60.140.10">
    <property type="entry name" value="CNF1/YfiH-like putative cysteine hydrolases"/>
    <property type="match status" value="1"/>
</dbReference>
<sequence>MLPVLHQEQADVRWIEINDTCDRQEVKLAFTCRSGGYSVAPYNSLNMAIHVGDVKDVVMKNRQKILSVFNIDISNSVSAEQIHKDSIHIVNKHDIGKGTTDKSPIPETDGLITTEFGIALLSFYADCVPIYVWDVTRGIIGIAHAGWKGTVLDIGGKMVENFSALYNSELSNIKIAIGPSICSNCYEVDDNVINKYKSLFNENELNLIYSCKSEGKYLLDLRKANEILLLKRGILSKHILHMNQCTSCNPDLFFSYRYNQGDTGRMAAIIMQKRIDVKHE</sequence>
<comment type="catalytic activity">
    <reaction evidence="9">
        <text>adenosine + phosphate = alpha-D-ribose 1-phosphate + adenine</text>
        <dbReference type="Rhea" id="RHEA:27642"/>
        <dbReference type="ChEBI" id="CHEBI:16335"/>
        <dbReference type="ChEBI" id="CHEBI:16708"/>
        <dbReference type="ChEBI" id="CHEBI:43474"/>
        <dbReference type="ChEBI" id="CHEBI:57720"/>
        <dbReference type="EC" id="2.4.2.1"/>
    </reaction>
    <physiologicalReaction direction="left-to-right" evidence="9">
        <dbReference type="Rhea" id="RHEA:27643"/>
    </physiologicalReaction>
</comment>
<dbReference type="GO" id="GO:0017061">
    <property type="term" value="F:S-methyl-5-thioadenosine phosphorylase activity"/>
    <property type="evidence" value="ECO:0007669"/>
    <property type="project" value="UniProtKB-EC"/>
</dbReference>
<dbReference type="OrthoDB" id="4279at2"/>
<proteinExistence type="inferred from homology"/>
<dbReference type="InterPro" id="IPR003730">
    <property type="entry name" value="Cu_polyphenol_OxRdtase"/>
</dbReference>
<keyword evidence="4" id="KW-0808">Transferase</keyword>
<evidence type="ECO:0000256" key="8">
    <source>
        <dbReference type="ARBA" id="ARBA00047989"/>
    </source>
</evidence>
<protein>
    <recommendedName>
        <fullName evidence="11">Purine nucleoside phosphorylase</fullName>
    </recommendedName>
</protein>
<comment type="catalytic activity">
    <reaction evidence="10">
        <text>S-methyl-5'-thioadenosine + phosphate = 5-(methylsulfanyl)-alpha-D-ribose 1-phosphate + adenine</text>
        <dbReference type="Rhea" id="RHEA:11852"/>
        <dbReference type="ChEBI" id="CHEBI:16708"/>
        <dbReference type="ChEBI" id="CHEBI:17509"/>
        <dbReference type="ChEBI" id="CHEBI:43474"/>
        <dbReference type="ChEBI" id="CHEBI:58533"/>
        <dbReference type="EC" id="2.4.2.28"/>
    </reaction>
    <physiologicalReaction direction="left-to-right" evidence="10">
        <dbReference type="Rhea" id="RHEA:11853"/>
    </physiologicalReaction>
</comment>
<keyword evidence="6" id="KW-0378">Hydrolase</keyword>
<dbReference type="RefSeq" id="WP_069643984.1">
    <property type="nucleotide sequence ID" value="NZ_MIJE01000033.1"/>
</dbReference>
<organism evidence="12 13">
    <name type="scientific">Desulfuribacillus alkaliarsenatis</name>
    <dbReference type="NCBI Taxonomy" id="766136"/>
    <lineage>
        <taxon>Bacteria</taxon>
        <taxon>Bacillati</taxon>
        <taxon>Bacillota</taxon>
        <taxon>Desulfuribacillia</taxon>
        <taxon>Desulfuribacillales</taxon>
        <taxon>Desulfuribacillaceae</taxon>
        <taxon>Desulfuribacillus</taxon>
    </lineage>
</organism>